<keyword evidence="1" id="KW-1133">Transmembrane helix</keyword>
<feature type="transmembrane region" description="Helical" evidence="1">
    <location>
        <begin position="32"/>
        <end position="51"/>
    </location>
</feature>
<gene>
    <name evidence="2" type="ORF">METZ01_LOCUS187566</name>
</gene>
<organism evidence="2">
    <name type="scientific">marine metagenome</name>
    <dbReference type="NCBI Taxonomy" id="408172"/>
    <lineage>
        <taxon>unclassified sequences</taxon>
        <taxon>metagenomes</taxon>
        <taxon>ecological metagenomes</taxon>
    </lineage>
</organism>
<feature type="transmembrane region" description="Helical" evidence="1">
    <location>
        <begin position="57"/>
        <end position="74"/>
    </location>
</feature>
<reference evidence="2" key="1">
    <citation type="submission" date="2018-05" db="EMBL/GenBank/DDBJ databases">
        <authorList>
            <person name="Lanie J.A."/>
            <person name="Ng W.-L."/>
            <person name="Kazmierczak K.M."/>
            <person name="Andrzejewski T.M."/>
            <person name="Davidsen T.M."/>
            <person name="Wayne K.J."/>
            <person name="Tettelin H."/>
            <person name="Glass J.I."/>
            <person name="Rusch D."/>
            <person name="Podicherti R."/>
            <person name="Tsui H.-C.T."/>
            <person name="Winkler M.E."/>
        </authorList>
    </citation>
    <scope>NUCLEOTIDE SEQUENCE</scope>
</reference>
<evidence type="ECO:0000256" key="1">
    <source>
        <dbReference type="SAM" id="Phobius"/>
    </source>
</evidence>
<name>A0A382D9K2_9ZZZZ</name>
<feature type="transmembrane region" description="Helical" evidence="1">
    <location>
        <begin position="6"/>
        <end position="25"/>
    </location>
</feature>
<accession>A0A382D9K2</accession>
<keyword evidence="1" id="KW-0812">Transmembrane</keyword>
<protein>
    <submittedName>
        <fullName evidence="2">Uncharacterized protein</fullName>
    </submittedName>
</protein>
<proteinExistence type="predicted"/>
<dbReference type="AlphaFoldDB" id="A0A382D9K2"/>
<dbReference type="EMBL" id="UINC01038144">
    <property type="protein sequence ID" value="SVB34712.1"/>
    <property type="molecule type" value="Genomic_DNA"/>
</dbReference>
<sequence>MNPAFVLFIVIMLSVWTAWGIFILLKASESSFRAWSVVNCTLFLPALAYLVYKMMGFPPLFHCLVAYLCVYGPYKTLLCMA</sequence>
<evidence type="ECO:0000313" key="2">
    <source>
        <dbReference type="EMBL" id="SVB34712.1"/>
    </source>
</evidence>
<keyword evidence="1" id="KW-0472">Membrane</keyword>